<evidence type="ECO:0000313" key="8">
    <source>
        <dbReference type="Proteomes" id="UP000468735"/>
    </source>
</evidence>
<dbReference type="SUPFAM" id="SSF50998">
    <property type="entry name" value="Quinoprotein alcohol dehydrogenase-like"/>
    <property type="match status" value="2"/>
</dbReference>
<dbReference type="PROSITE" id="PS50011">
    <property type="entry name" value="PROTEIN_KINASE_DOM"/>
    <property type="match status" value="1"/>
</dbReference>
<dbReference type="PANTHER" id="PTHR43289:SF34">
    <property type="entry name" value="SERINE_THREONINE-PROTEIN KINASE YBDM-RELATED"/>
    <property type="match status" value="1"/>
</dbReference>
<evidence type="ECO:0000256" key="2">
    <source>
        <dbReference type="ARBA" id="ARBA00022741"/>
    </source>
</evidence>
<dbReference type="EMBL" id="WBMT01000017">
    <property type="protein sequence ID" value="KAB2344139.1"/>
    <property type="molecule type" value="Genomic_DNA"/>
</dbReference>
<name>A0A6H9YSV1_9ACTN</name>
<dbReference type="RefSeq" id="WP_151565767.1">
    <property type="nucleotide sequence ID" value="NZ_WBMT01000017.1"/>
</dbReference>
<dbReference type="InterPro" id="IPR017441">
    <property type="entry name" value="Protein_kinase_ATP_BS"/>
</dbReference>
<keyword evidence="3" id="KW-0418">Kinase</keyword>
<dbReference type="AlphaFoldDB" id="A0A6H9YSV1"/>
<dbReference type="OrthoDB" id="155383at2"/>
<dbReference type="InterPro" id="IPR011047">
    <property type="entry name" value="Quinoprotein_ADH-like_sf"/>
</dbReference>
<gene>
    <name evidence="7" type="ORF">F8566_33050</name>
</gene>
<protein>
    <submittedName>
        <fullName evidence="7">PQQ-binding-like beta-propeller repeat protein</fullName>
    </submittedName>
</protein>
<dbReference type="PROSITE" id="PS00107">
    <property type="entry name" value="PROTEIN_KINASE_ATP"/>
    <property type="match status" value="1"/>
</dbReference>
<evidence type="ECO:0000259" key="6">
    <source>
        <dbReference type="PROSITE" id="PS50011"/>
    </source>
</evidence>
<dbReference type="InterPro" id="IPR008271">
    <property type="entry name" value="Ser/Thr_kinase_AS"/>
</dbReference>
<dbReference type="Gene3D" id="2.130.10.10">
    <property type="entry name" value="YVTN repeat-like/Quinoprotein amine dehydrogenase"/>
    <property type="match status" value="2"/>
</dbReference>
<accession>A0A6H9YSV1</accession>
<dbReference type="Gene3D" id="3.30.200.20">
    <property type="entry name" value="Phosphorylase Kinase, domain 1"/>
    <property type="match status" value="1"/>
</dbReference>
<evidence type="ECO:0000256" key="4">
    <source>
        <dbReference type="ARBA" id="ARBA00022840"/>
    </source>
</evidence>
<dbReference type="Pfam" id="PF13360">
    <property type="entry name" value="PQQ_2"/>
    <property type="match status" value="2"/>
</dbReference>
<organism evidence="7 8">
    <name type="scientific">Actinomadura rudentiformis</name>
    <dbReference type="NCBI Taxonomy" id="359158"/>
    <lineage>
        <taxon>Bacteria</taxon>
        <taxon>Bacillati</taxon>
        <taxon>Actinomycetota</taxon>
        <taxon>Actinomycetes</taxon>
        <taxon>Streptosporangiales</taxon>
        <taxon>Thermomonosporaceae</taxon>
        <taxon>Actinomadura</taxon>
    </lineage>
</organism>
<dbReference type="SMART" id="SM00564">
    <property type="entry name" value="PQQ"/>
    <property type="match status" value="6"/>
</dbReference>
<sequence>MASLEPGDPSEIGGYRLLGRLGAGGMGQVFLGRSQAGLTVAIKVVHEQFAHDPGFRARFRREVTAARAVSGAFTAAVIDADPDAPSPWLVTAYLPGLPLNEAVERYGPFPPLAVAALGAGLAEALISIHQAGVVHRDLKPHNVMLSPDGPRVIDFGIAHATDVSAITRAGAVVGSPGYMSPEQAQGRETGPAGDVFSLGAVLAFAATGSGPFGRSRMEVMIYRVVHEAPRLDGVSDPRLRELIAACLDKDPVRRPTPDQVLRWLATGAPQGTAWLPPPVSAGIFQSTRRVPVHRRPLSRRGLLLGAGGAIALVAGGAVAAVAASTSGVSGGTGGSGGNNGEASARALRAITQGTLVRKLAVGAPVASGPVLGHGLVIVGTNTGQLVAFDAVSGAERWRYPAAALNSPFSAKPVIAGAMLFAVGGDGSLHAVELATGQSRWNHAADASTGSPPAIGDRRLYVLTGNSANQQKTVVAYDFGGTRMREITNVNGPPAIGTDDSGQSRLYLSGSGSIRLYTPGTLQQKGQIPAQDGSPFVVQRGVLYGMSESGRLWAYATATRSRRWERRLPGASGSAERATAAPALSGGSLYLSDANGILYAIDARTGTERWRFTTGGQIQATPFVGDGMAYVGSADKHLYAVGATDGEPRWRFPTGGPIGPSAPVVSSGVVFVGSQDGALYAIRGR</sequence>
<evidence type="ECO:0000313" key="7">
    <source>
        <dbReference type="EMBL" id="KAB2344139.1"/>
    </source>
</evidence>
<evidence type="ECO:0000256" key="1">
    <source>
        <dbReference type="ARBA" id="ARBA00022679"/>
    </source>
</evidence>
<dbReference type="InterPro" id="IPR015943">
    <property type="entry name" value="WD40/YVTN_repeat-like_dom_sf"/>
</dbReference>
<keyword evidence="2 5" id="KW-0547">Nucleotide-binding</keyword>
<keyword evidence="4 5" id="KW-0067">ATP-binding</keyword>
<dbReference type="PROSITE" id="PS00108">
    <property type="entry name" value="PROTEIN_KINASE_ST"/>
    <property type="match status" value="1"/>
</dbReference>
<dbReference type="InterPro" id="IPR018391">
    <property type="entry name" value="PQQ_b-propeller_rpt"/>
</dbReference>
<evidence type="ECO:0000256" key="5">
    <source>
        <dbReference type="PROSITE-ProRule" id="PRU10141"/>
    </source>
</evidence>
<dbReference type="InterPro" id="IPR002372">
    <property type="entry name" value="PQQ_rpt_dom"/>
</dbReference>
<comment type="caution">
    <text evidence="7">The sequence shown here is derived from an EMBL/GenBank/DDBJ whole genome shotgun (WGS) entry which is preliminary data.</text>
</comment>
<dbReference type="InterPro" id="IPR011009">
    <property type="entry name" value="Kinase-like_dom_sf"/>
</dbReference>
<dbReference type="GO" id="GO:0005524">
    <property type="term" value="F:ATP binding"/>
    <property type="evidence" value="ECO:0007669"/>
    <property type="project" value="UniProtKB-UniRule"/>
</dbReference>
<dbReference type="SMART" id="SM00220">
    <property type="entry name" value="S_TKc"/>
    <property type="match status" value="1"/>
</dbReference>
<evidence type="ECO:0000256" key="3">
    <source>
        <dbReference type="ARBA" id="ARBA00022777"/>
    </source>
</evidence>
<dbReference type="Proteomes" id="UP000468735">
    <property type="component" value="Unassembled WGS sequence"/>
</dbReference>
<keyword evidence="1" id="KW-0808">Transferase</keyword>
<dbReference type="SUPFAM" id="SSF56112">
    <property type="entry name" value="Protein kinase-like (PK-like)"/>
    <property type="match status" value="1"/>
</dbReference>
<dbReference type="Gene3D" id="1.10.510.10">
    <property type="entry name" value="Transferase(Phosphotransferase) domain 1"/>
    <property type="match status" value="1"/>
</dbReference>
<keyword evidence="8" id="KW-1185">Reference proteome</keyword>
<proteinExistence type="predicted"/>
<dbReference type="CDD" id="cd14014">
    <property type="entry name" value="STKc_PknB_like"/>
    <property type="match status" value="1"/>
</dbReference>
<feature type="binding site" evidence="5">
    <location>
        <position position="43"/>
    </location>
    <ligand>
        <name>ATP</name>
        <dbReference type="ChEBI" id="CHEBI:30616"/>
    </ligand>
</feature>
<dbReference type="PANTHER" id="PTHR43289">
    <property type="entry name" value="MITOGEN-ACTIVATED PROTEIN KINASE KINASE KINASE 20-RELATED"/>
    <property type="match status" value="1"/>
</dbReference>
<reference evidence="7 8" key="1">
    <citation type="submission" date="2019-09" db="EMBL/GenBank/DDBJ databases">
        <title>Actinomadura physcomitrii sp. nov., a novel actinomycete isolated from moss [Physcomitrium sphaericum (Ludw) Fuernr].</title>
        <authorList>
            <person name="Zhuang X."/>
            <person name="Liu C."/>
        </authorList>
    </citation>
    <scope>NUCLEOTIDE SEQUENCE [LARGE SCALE GENOMIC DNA]</scope>
    <source>
        <strain evidence="7 8">HMC1</strain>
    </source>
</reference>
<dbReference type="Pfam" id="PF00069">
    <property type="entry name" value="Pkinase"/>
    <property type="match status" value="1"/>
</dbReference>
<feature type="domain" description="Protein kinase" evidence="6">
    <location>
        <begin position="15"/>
        <end position="275"/>
    </location>
</feature>
<dbReference type="GO" id="GO:0004674">
    <property type="term" value="F:protein serine/threonine kinase activity"/>
    <property type="evidence" value="ECO:0007669"/>
    <property type="project" value="TreeGrafter"/>
</dbReference>
<dbReference type="InterPro" id="IPR000719">
    <property type="entry name" value="Prot_kinase_dom"/>
</dbReference>